<protein>
    <submittedName>
        <fullName evidence="1">Uncharacterized protein</fullName>
    </submittedName>
</protein>
<gene>
    <name evidence="1" type="ORF">ACFSR5_11080</name>
</gene>
<evidence type="ECO:0000313" key="1">
    <source>
        <dbReference type="EMBL" id="MFD2548188.1"/>
    </source>
</evidence>
<reference evidence="2" key="1">
    <citation type="journal article" date="2019" name="Int. J. Syst. Evol. Microbiol.">
        <title>The Global Catalogue of Microorganisms (GCM) 10K type strain sequencing project: providing services to taxonomists for standard genome sequencing and annotation.</title>
        <authorList>
            <consortium name="The Broad Institute Genomics Platform"/>
            <consortium name="The Broad Institute Genome Sequencing Center for Infectious Disease"/>
            <person name="Wu L."/>
            <person name="Ma J."/>
        </authorList>
    </citation>
    <scope>NUCLEOTIDE SEQUENCE [LARGE SCALE GENOMIC DNA]</scope>
    <source>
        <strain evidence="2">KCTC 42662</strain>
    </source>
</reference>
<dbReference type="Proteomes" id="UP001597545">
    <property type="component" value="Unassembled WGS sequence"/>
</dbReference>
<sequence length="65" mass="7316">MQYAVYHGQLILEGIAHIKVDVAHTFVDNTYASAGKQHTFVRFALCFVREQLMLANNSSRCAAMQ</sequence>
<dbReference type="EMBL" id="JBHULR010000004">
    <property type="protein sequence ID" value="MFD2548188.1"/>
    <property type="molecule type" value="Genomic_DNA"/>
</dbReference>
<proteinExistence type="predicted"/>
<evidence type="ECO:0000313" key="2">
    <source>
        <dbReference type="Proteomes" id="UP001597545"/>
    </source>
</evidence>
<name>A0ABW5KIM5_9SPHI</name>
<comment type="caution">
    <text evidence="1">The sequence shown here is derived from an EMBL/GenBank/DDBJ whole genome shotgun (WGS) entry which is preliminary data.</text>
</comment>
<keyword evidence="2" id="KW-1185">Reference proteome</keyword>
<accession>A0ABW5KIM5</accession>
<dbReference type="RefSeq" id="WP_380903701.1">
    <property type="nucleotide sequence ID" value="NZ_JBHUEG010000001.1"/>
</dbReference>
<organism evidence="1 2">
    <name type="scientific">Sphingobacterium suaedae</name>
    <dbReference type="NCBI Taxonomy" id="1686402"/>
    <lineage>
        <taxon>Bacteria</taxon>
        <taxon>Pseudomonadati</taxon>
        <taxon>Bacteroidota</taxon>
        <taxon>Sphingobacteriia</taxon>
        <taxon>Sphingobacteriales</taxon>
        <taxon>Sphingobacteriaceae</taxon>
        <taxon>Sphingobacterium</taxon>
    </lineage>
</organism>